<evidence type="ECO:0000313" key="2">
    <source>
        <dbReference type="RefSeq" id="XP_005095894.2"/>
    </source>
</evidence>
<protein>
    <submittedName>
        <fullName evidence="2">Uncharacterized protein LOC101849122</fullName>
    </submittedName>
</protein>
<organism evidence="1 2">
    <name type="scientific">Aplysia californica</name>
    <name type="common">California sea hare</name>
    <dbReference type="NCBI Taxonomy" id="6500"/>
    <lineage>
        <taxon>Eukaryota</taxon>
        <taxon>Metazoa</taxon>
        <taxon>Spiralia</taxon>
        <taxon>Lophotrochozoa</taxon>
        <taxon>Mollusca</taxon>
        <taxon>Gastropoda</taxon>
        <taxon>Heterobranchia</taxon>
        <taxon>Euthyneura</taxon>
        <taxon>Tectipleura</taxon>
        <taxon>Aplysiida</taxon>
        <taxon>Aplysioidea</taxon>
        <taxon>Aplysiidae</taxon>
        <taxon>Aplysia</taxon>
    </lineage>
</organism>
<proteinExistence type="predicted"/>
<keyword evidence="1" id="KW-1185">Reference proteome</keyword>
<sequence length="122" mass="13475">MRLHLDAVWKRVRSEGLPLTRTRTVMGEQTDVSMGGTTTNSPGMVAVEIIASIARGDAMVPPALNMTTVLAVLGQLTASQLEHLYNVTGFDSREELLRHINKTIMHVKSFEEPFMQVRPTIG</sequence>
<accession>A0ABM0JKK3</accession>
<gene>
    <name evidence="2" type="primary">LOC101849122</name>
</gene>
<dbReference type="Proteomes" id="UP000694888">
    <property type="component" value="Unplaced"/>
</dbReference>
<evidence type="ECO:0000313" key="1">
    <source>
        <dbReference type="Proteomes" id="UP000694888"/>
    </source>
</evidence>
<dbReference type="RefSeq" id="XP_005095894.2">
    <property type="nucleotide sequence ID" value="XM_005095837.2"/>
</dbReference>
<reference evidence="2" key="1">
    <citation type="submission" date="2025-08" db="UniProtKB">
        <authorList>
            <consortium name="RefSeq"/>
        </authorList>
    </citation>
    <scope>IDENTIFICATION</scope>
</reference>
<name>A0ABM0JKK3_APLCA</name>
<dbReference type="GeneID" id="101849122"/>